<sequence>MQYSLKVACDLCEEGQSHRGKALCNEVISSTLDPLDVDQKQSRIGPSAFLKIYI</sequence>
<dbReference type="AlphaFoldDB" id="A0A0B7BUS1"/>
<proteinExistence type="predicted"/>
<dbReference type="EMBL" id="HACG01049807">
    <property type="protein sequence ID" value="CEK96672.1"/>
    <property type="molecule type" value="Transcribed_RNA"/>
</dbReference>
<reference evidence="1" key="1">
    <citation type="submission" date="2014-12" db="EMBL/GenBank/DDBJ databases">
        <title>Insight into the proteome of Arion vulgaris.</title>
        <authorList>
            <person name="Aradska J."/>
            <person name="Bulat T."/>
            <person name="Smidak R."/>
            <person name="Sarate P."/>
            <person name="Gangsoo J."/>
            <person name="Sialana F."/>
            <person name="Bilban M."/>
            <person name="Lubec G."/>
        </authorList>
    </citation>
    <scope>NUCLEOTIDE SEQUENCE</scope>
    <source>
        <tissue evidence="1">Skin</tissue>
    </source>
</reference>
<gene>
    <name evidence="1" type="primary">ORF212987</name>
</gene>
<protein>
    <submittedName>
        <fullName evidence="1">Uncharacterized protein</fullName>
    </submittedName>
</protein>
<accession>A0A0B7BUS1</accession>
<organism evidence="1">
    <name type="scientific">Arion vulgaris</name>
    <dbReference type="NCBI Taxonomy" id="1028688"/>
    <lineage>
        <taxon>Eukaryota</taxon>
        <taxon>Metazoa</taxon>
        <taxon>Spiralia</taxon>
        <taxon>Lophotrochozoa</taxon>
        <taxon>Mollusca</taxon>
        <taxon>Gastropoda</taxon>
        <taxon>Heterobranchia</taxon>
        <taxon>Euthyneura</taxon>
        <taxon>Panpulmonata</taxon>
        <taxon>Eupulmonata</taxon>
        <taxon>Stylommatophora</taxon>
        <taxon>Helicina</taxon>
        <taxon>Arionoidea</taxon>
        <taxon>Arionidae</taxon>
        <taxon>Arion</taxon>
    </lineage>
</organism>
<name>A0A0B7BUS1_9EUPU</name>
<evidence type="ECO:0000313" key="1">
    <source>
        <dbReference type="EMBL" id="CEK96672.1"/>
    </source>
</evidence>